<name>A0A1M6VT27_9CLOT</name>
<protein>
    <submittedName>
        <fullName evidence="2">Lysophospholipase L1</fullName>
    </submittedName>
</protein>
<evidence type="ECO:0000313" key="2">
    <source>
        <dbReference type="EMBL" id="SHK84475.1"/>
    </source>
</evidence>
<accession>A0A1M6VT27</accession>
<proteinExistence type="predicted"/>
<organism evidence="2 3">
    <name type="scientific">Clostridium cavendishii DSM 21758</name>
    <dbReference type="NCBI Taxonomy" id="1121302"/>
    <lineage>
        <taxon>Bacteria</taxon>
        <taxon>Bacillati</taxon>
        <taxon>Bacillota</taxon>
        <taxon>Clostridia</taxon>
        <taxon>Eubacteriales</taxon>
        <taxon>Clostridiaceae</taxon>
        <taxon>Clostridium</taxon>
    </lineage>
</organism>
<feature type="domain" description="SGNH hydrolase-type esterase" evidence="1">
    <location>
        <begin position="40"/>
        <end position="252"/>
    </location>
</feature>
<dbReference type="Proteomes" id="UP000184310">
    <property type="component" value="Unassembled WGS sequence"/>
</dbReference>
<dbReference type="CDD" id="cd00229">
    <property type="entry name" value="SGNH_hydrolase"/>
    <property type="match status" value="1"/>
</dbReference>
<dbReference type="RefSeq" id="WP_072993921.1">
    <property type="nucleotide sequence ID" value="NZ_FQZB01000036.1"/>
</dbReference>
<dbReference type="Pfam" id="PF13472">
    <property type="entry name" value="Lipase_GDSL_2"/>
    <property type="match status" value="1"/>
</dbReference>
<dbReference type="EMBL" id="FQZB01000036">
    <property type="protein sequence ID" value="SHK84475.1"/>
    <property type="molecule type" value="Genomic_DNA"/>
</dbReference>
<dbReference type="Gene3D" id="3.40.50.1110">
    <property type="entry name" value="SGNH hydrolase"/>
    <property type="match status" value="1"/>
</dbReference>
<sequence>MKKILSIILSLTVLFSVIFFQNTIQVKASSLLDGKKFAIIGDSLSSEWNYDTNSPASYSTWVTELRKNGAQTTNWARGGATFSNKMNGNLSLSGQLTDYLDAAEKGYYFKADYLIILAGGNDIANGMSAESTRDGIENIYKILKQRWPNVKVINILSPTMAWRDENAKRKNIVGTSFEKVYPEYPYLNLPYIRNSVLEVANKYPSIKSYTIEGNKLTDIDPLNIDHIQLYYKGAFNNSNEVGDGVHLNSLGHFKLGTAIVEKLVNILNS</sequence>
<dbReference type="SUPFAM" id="SSF52266">
    <property type="entry name" value="SGNH hydrolase"/>
    <property type="match status" value="1"/>
</dbReference>
<reference evidence="2 3" key="1">
    <citation type="submission" date="2016-11" db="EMBL/GenBank/DDBJ databases">
        <authorList>
            <person name="Jaros S."/>
            <person name="Januszkiewicz K."/>
            <person name="Wedrychowicz H."/>
        </authorList>
    </citation>
    <scope>NUCLEOTIDE SEQUENCE [LARGE SCALE GENOMIC DNA]</scope>
    <source>
        <strain evidence="2 3">DSM 21758</strain>
    </source>
</reference>
<dbReference type="InterPro" id="IPR036514">
    <property type="entry name" value="SGNH_hydro_sf"/>
</dbReference>
<dbReference type="InterPro" id="IPR013830">
    <property type="entry name" value="SGNH_hydro"/>
</dbReference>
<dbReference type="InterPro" id="IPR051532">
    <property type="entry name" value="Ester_Hydrolysis_Enzymes"/>
</dbReference>
<gene>
    <name evidence="2" type="ORF">SAMN02745163_04564</name>
</gene>
<evidence type="ECO:0000259" key="1">
    <source>
        <dbReference type="Pfam" id="PF13472"/>
    </source>
</evidence>
<evidence type="ECO:0000313" key="3">
    <source>
        <dbReference type="Proteomes" id="UP000184310"/>
    </source>
</evidence>
<keyword evidence="3" id="KW-1185">Reference proteome</keyword>
<dbReference type="PANTHER" id="PTHR30383">
    <property type="entry name" value="THIOESTERASE 1/PROTEASE 1/LYSOPHOSPHOLIPASE L1"/>
    <property type="match status" value="1"/>
</dbReference>
<dbReference type="AlphaFoldDB" id="A0A1M6VT27"/>
<dbReference type="OrthoDB" id="1625474at2"/>